<dbReference type="RefSeq" id="WP_103953398.1">
    <property type="nucleotide sequence ID" value="NZ_FNUL01000018.1"/>
</dbReference>
<dbReference type="Pfam" id="PF01183">
    <property type="entry name" value="Glyco_hydro_25"/>
    <property type="match status" value="1"/>
</dbReference>
<organism evidence="5 6">
    <name type="scientific">Lachnospira multipara</name>
    <dbReference type="NCBI Taxonomy" id="28051"/>
    <lineage>
        <taxon>Bacteria</taxon>
        <taxon>Bacillati</taxon>
        <taxon>Bacillota</taxon>
        <taxon>Clostridia</taxon>
        <taxon>Lachnospirales</taxon>
        <taxon>Lachnospiraceae</taxon>
        <taxon>Lachnospira</taxon>
    </lineage>
</organism>
<dbReference type="Pfam" id="PF19127">
    <property type="entry name" value="Choline_bind_3"/>
    <property type="match status" value="4"/>
</dbReference>
<evidence type="ECO:0000313" key="6">
    <source>
        <dbReference type="Proteomes" id="UP000236726"/>
    </source>
</evidence>
<dbReference type="GO" id="GO:0016052">
    <property type="term" value="P:carbohydrate catabolic process"/>
    <property type="evidence" value="ECO:0007669"/>
    <property type="project" value="TreeGrafter"/>
</dbReference>
<sequence>MRFIKTGKIFLATLIVLLSCMFIVTKTEAAQHWEQEGDEWYYYDDNGNRITGWSEINGHWYYFDTSDCQAVKGWQKINGKWQYFQLSGDYECAWVEDRTHNGMDFEAGTIKGIDVSRYQGSINWTEVRNEGINYVMIRVGYSNRNLDYNYEDNISGSNLAGLHTGVYFYSTAMSVEQSIGDAQWVINQLRGYKVDYPVAIDLESWDQAELGREEVTRIAKAFCDEIRAAGYTPMVYCNENWARNYVDFSKLDGVEKWIARYGYYYDTSITRGMWQAGSQYRLNGISSTFVDIDFATKDYSKIVTARKAPISSYTPTTGTWVNHGYGYWYQRFDGSYPYDQWEKIGGNWYYFNHDGYRQTGWLLDRGTWYYLNGSGAMQTGWILDKGTWYYLNGSGAMQTGWLLDRGTWYYLNGSGVMQTGWLLDNGTWYYLNDNGAMATGWIKLGETWYYLNGSGAMQTGWLLDNGSWYYLTASGAMATNTYIDGYYVDGSGRWV</sequence>
<dbReference type="PROSITE" id="PS51170">
    <property type="entry name" value="CW"/>
    <property type="match status" value="9"/>
</dbReference>
<dbReference type="GO" id="GO:0003796">
    <property type="term" value="F:lysozyme activity"/>
    <property type="evidence" value="ECO:0007669"/>
    <property type="project" value="InterPro"/>
</dbReference>
<evidence type="ECO:0000313" key="5">
    <source>
        <dbReference type="EMBL" id="SEG02192.1"/>
    </source>
</evidence>
<evidence type="ECO:0000256" key="4">
    <source>
        <dbReference type="SAM" id="SignalP"/>
    </source>
</evidence>
<dbReference type="Pfam" id="PF01473">
    <property type="entry name" value="Choline_bind_1"/>
    <property type="match status" value="2"/>
</dbReference>
<feature type="repeat" description="Cell wall-binding" evidence="3">
    <location>
        <begin position="50"/>
        <end position="69"/>
    </location>
</feature>
<dbReference type="GO" id="GO:0009253">
    <property type="term" value="P:peptidoglycan catabolic process"/>
    <property type="evidence" value="ECO:0007669"/>
    <property type="project" value="InterPro"/>
</dbReference>
<evidence type="ECO:0000256" key="2">
    <source>
        <dbReference type="ARBA" id="ARBA00022737"/>
    </source>
</evidence>
<protein>
    <submittedName>
        <fullName evidence="5">Putative cell wall binding repeat-containing protein</fullName>
    </submittedName>
</protein>
<evidence type="ECO:0000256" key="3">
    <source>
        <dbReference type="PROSITE-ProRule" id="PRU00591"/>
    </source>
</evidence>
<dbReference type="PANTHER" id="PTHR34135">
    <property type="entry name" value="LYSOZYME"/>
    <property type="match status" value="1"/>
</dbReference>
<dbReference type="Gene3D" id="2.10.270.10">
    <property type="entry name" value="Cholin Binding"/>
    <property type="match status" value="3"/>
</dbReference>
<feature type="repeat" description="Cell wall-binding" evidence="3">
    <location>
        <begin position="338"/>
        <end position="357"/>
    </location>
</feature>
<dbReference type="SUPFAM" id="SSF51445">
    <property type="entry name" value="(Trans)glycosidases"/>
    <property type="match status" value="1"/>
</dbReference>
<keyword evidence="6" id="KW-1185">Reference proteome</keyword>
<dbReference type="PROSITE" id="PS51904">
    <property type="entry name" value="GLYCOSYL_HYDROL_F25_2"/>
    <property type="match status" value="1"/>
</dbReference>
<keyword evidence="4" id="KW-0732">Signal</keyword>
<name>A0A1H5WRQ4_9FIRM</name>
<feature type="repeat" description="Cell wall-binding" evidence="3">
    <location>
        <begin position="358"/>
        <end position="377"/>
    </location>
</feature>
<dbReference type="EMBL" id="FNUL01000018">
    <property type="protein sequence ID" value="SEG02192.1"/>
    <property type="molecule type" value="Genomic_DNA"/>
</dbReference>
<feature type="repeat" description="Cell wall-binding" evidence="3">
    <location>
        <begin position="398"/>
        <end position="417"/>
    </location>
</feature>
<feature type="repeat" description="Cell wall-binding" evidence="3">
    <location>
        <begin position="438"/>
        <end position="457"/>
    </location>
</feature>
<accession>A0A1H5WRQ4</accession>
<keyword evidence="2" id="KW-0677">Repeat</keyword>
<dbReference type="PANTHER" id="PTHR34135:SF2">
    <property type="entry name" value="LYSOZYME"/>
    <property type="match status" value="1"/>
</dbReference>
<dbReference type="InterPro" id="IPR002053">
    <property type="entry name" value="Glyco_hydro_25"/>
</dbReference>
<reference evidence="5 6" key="1">
    <citation type="submission" date="2016-10" db="EMBL/GenBank/DDBJ databases">
        <authorList>
            <person name="de Groot N.N."/>
        </authorList>
    </citation>
    <scope>NUCLEOTIDE SEQUENCE [LARGE SCALE GENOMIC DNA]</scope>
    <source>
        <strain evidence="5 6">D15d</strain>
    </source>
</reference>
<dbReference type="Proteomes" id="UP000236726">
    <property type="component" value="Unassembled WGS sequence"/>
</dbReference>
<dbReference type="GO" id="GO:0016998">
    <property type="term" value="P:cell wall macromolecule catabolic process"/>
    <property type="evidence" value="ECO:0007669"/>
    <property type="project" value="InterPro"/>
</dbReference>
<comment type="similarity">
    <text evidence="1">Belongs to the glycosyl hydrolase 25 family.</text>
</comment>
<feature type="signal peptide" evidence="4">
    <location>
        <begin position="1"/>
        <end position="29"/>
    </location>
</feature>
<evidence type="ECO:0000256" key="1">
    <source>
        <dbReference type="ARBA" id="ARBA00010646"/>
    </source>
</evidence>
<dbReference type="SUPFAM" id="SSF69360">
    <property type="entry name" value="Cell wall binding repeat"/>
    <property type="match status" value="2"/>
</dbReference>
<dbReference type="STRING" id="1410661.GCA_000702205_01454"/>
<feature type="repeat" description="Cell wall-binding" evidence="3">
    <location>
        <begin position="458"/>
        <end position="477"/>
    </location>
</feature>
<feature type="repeat" description="Cell wall-binding" evidence="3">
    <location>
        <begin position="378"/>
        <end position="397"/>
    </location>
</feature>
<dbReference type="InterPro" id="IPR017853">
    <property type="entry name" value="GH"/>
</dbReference>
<feature type="repeat" description="Cell wall-binding" evidence="3">
    <location>
        <begin position="71"/>
        <end position="90"/>
    </location>
</feature>
<dbReference type="InterPro" id="IPR018337">
    <property type="entry name" value="Cell_wall/Cho-bd_repeat"/>
</dbReference>
<feature type="repeat" description="Cell wall-binding" evidence="3">
    <location>
        <begin position="418"/>
        <end position="437"/>
    </location>
</feature>
<dbReference type="Gene3D" id="3.20.20.80">
    <property type="entry name" value="Glycosidases"/>
    <property type="match status" value="1"/>
</dbReference>
<feature type="chain" id="PRO_5009288612" evidence="4">
    <location>
        <begin position="30"/>
        <end position="495"/>
    </location>
</feature>
<proteinExistence type="inferred from homology"/>
<dbReference type="PROSITE" id="PS51257">
    <property type="entry name" value="PROKAR_LIPOPROTEIN"/>
    <property type="match status" value="1"/>
</dbReference>
<gene>
    <name evidence="5" type="ORF">SAMN05216537_1186</name>
</gene>
<dbReference type="AlphaFoldDB" id="A0A1H5WRQ4"/>